<proteinExistence type="predicted"/>
<dbReference type="Proteomes" id="UP000749646">
    <property type="component" value="Unassembled WGS sequence"/>
</dbReference>
<dbReference type="Gene3D" id="1.20.1280.50">
    <property type="match status" value="1"/>
</dbReference>
<protein>
    <recommendedName>
        <fullName evidence="1">COI1 F-box domain-containing protein</fullName>
    </recommendedName>
</protein>
<dbReference type="AlphaFoldDB" id="A0A9P6SRI8"/>
<sequence length="143" mass="16688">MTTPRKLSPLEIPEVLEVIFTHLSPHSIRIHASLVCRLWYRVAAPTRRSRPLVWQRYPDDANMQPALRKRLQETKALTIKRLKTLWPLPRHISSTTICDDTPSWVELIKQLTAISEVHQLQITELTILQQLQRDTLVFPILTI</sequence>
<dbReference type="OrthoDB" id="2447374at2759"/>
<evidence type="ECO:0000313" key="3">
    <source>
        <dbReference type="Proteomes" id="UP000749646"/>
    </source>
</evidence>
<name>A0A9P6SRI8_9FUNG</name>
<reference evidence="2" key="1">
    <citation type="journal article" date="2020" name="Fungal Divers.">
        <title>Resolving the Mortierellaceae phylogeny through synthesis of multi-gene phylogenetics and phylogenomics.</title>
        <authorList>
            <person name="Vandepol N."/>
            <person name="Liber J."/>
            <person name="Desiro A."/>
            <person name="Na H."/>
            <person name="Kennedy M."/>
            <person name="Barry K."/>
            <person name="Grigoriev I.V."/>
            <person name="Miller A.N."/>
            <person name="O'Donnell K."/>
            <person name="Stajich J.E."/>
            <person name="Bonito G."/>
        </authorList>
    </citation>
    <scope>NUCLEOTIDE SEQUENCE</scope>
    <source>
        <strain evidence="2">MES-2147</strain>
    </source>
</reference>
<evidence type="ECO:0000313" key="2">
    <source>
        <dbReference type="EMBL" id="KAF9993368.1"/>
    </source>
</evidence>
<dbReference type="Pfam" id="PF18511">
    <property type="entry name" value="F-box_5"/>
    <property type="match status" value="1"/>
</dbReference>
<evidence type="ECO:0000259" key="1">
    <source>
        <dbReference type="Pfam" id="PF18511"/>
    </source>
</evidence>
<gene>
    <name evidence="2" type="ORF">BGZ65_011111</name>
</gene>
<feature type="non-terminal residue" evidence="2">
    <location>
        <position position="143"/>
    </location>
</feature>
<feature type="domain" description="COI1 F-box" evidence="1">
    <location>
        <begin position="14"/>
        <end position="48"/>
    </location>
</feature>
<dbReference type="InterPro" id="IPR041567">
    <property type="entry name" value="COI1_F-box"/>
</dbReference>
<comment type="caution">
    <text evidence="2">The sequence shown here is derived from an EMBL/GenBank/DDBJ whole genome shotgun (WGS) entry which is preliminary data.</text>
</comment>
<organism evidence="2 3">
    <name type="scientific">Modicella reniformis</name>
    <dbReference type="NCBI Taxonomy" id="1440133"/>
    <lineage>
        <taxon>Eukaryota</taxon>
        <taxon>Fungi</taxon>
        <taxon>Fungi incertae sedis</taxon>
        <taxon>Mucoromycota</taxon>
        <taxon>Mortierellomycotina</taxon>
        <taxon>Mortierellomycetes</taxon>
        <taxon>Mortierellales</taxon>
        <taxon>Mortierellaceae</taxon>
        <taxon>Modicella</taxon>
    </lineage>
</organism>
<accession>A0A9P6SRI8</accession>
<dbReference type="InterPro" id="IPR036047">
    <property type="entry name" value="F-box-like_dom_sf"/>
</dbReference>
<dbReference type="EMBL" id="JAAAHW010001862">
    <property type="protein sequence ID" value="KAF9993368.1"/>
    <property type="molecule type" value="Genomic_DNA"/>
</dbReference>
<keyword evidence="3" id="KW-1185">Reference proteome</keyword>
<dbReference type="SUPFAM" id="SSF81383">
    <property type="entry name" value="F-box domain"/>
    <property type="match status" value="1"/>
</dbReference>